<sequence length="147" mass="16414">MALNDRIHGHALTCTDTAATRATCANIVRNRGVKTHNKSTEKCQHNNGVEDVTKHVSNGKHGDESCLEQNQYAETTTAGTYLDATHQHQCITGRSLDSPVHNRHQISADSDKRDKDLYITLTSSVIHSLNPHALKSRPKFRRYDNVN</sequence>
<reference evidence="1" key="1">
    <citation type="journal article" date="2019" name="bioRxiv">
        <title>The Genome of the Zebra Mussel, Dreissena polymorpha: A Resource for Invasive Species Research.</title>
        <authorList>
            <person name="McCartney M.A."/>
            <person name="Auch B."/>
            <person name="Kono T."/>
            <person name="Mallez S."/>
            <person name="Zhang Y."/>
            <person name="Obille A."/>
            <person name="Becker A."/>
            <person name="Abrahante J.E."/>
            <person name="Garbe J."/>
            <person name="Badalamenti J.P."/>
            <person name="Herman A."/>
            <person name="Mangelson H."/>
            <person name="Liachko I."/>
            <person name="Sullivan S."/>
            <person name="Sone E.D."/>
            <person name="Koren S."/>
            <person name="Silverstein K.A.T."/>
            <person name="Beckman K.B."/>
            <person name="Gohl D.M."/>
        </authorList>
    </citation>
    <scope>NUCLEOTIDE SEQUENCE</scope>
    <source>
        <strain evidence="1">Duluth1</strain>
        <tissue evidence="1">Whole animal</tissue>
    </source>
</reference>
<proteinExistence type="predicted"/>
<comment type="caution">
    <text evidence="1">The sequence shown here is derived from an EMBL/GenBank/DDBJ whole genome shotgun (WGS) entry which is preliminary data.</text>
</comment>
<dbReference type="Proteomes" id="UP000828390">
    <property type="component" value="Unassembled WGS sequence"/>
</dbReference>
<protein>
    <submittedName>
        <fullName evidence="1">Uncharacterized protein</fullName>
    </submittedName>
</protein>
<reference evidence="1" key="2">
    <citation type="submission" date="2020-11" db="EMBL/GenBank/DDBJ databases">
        <authorList>
            <person name="McCartney M.A."/>
            <person name="Auch B."/>
            <person name="Kono T."/>
            <person name="Mallez S."/>
            <person name="Becker A."/>
            <person name="Gohl D.M."/>
            <person name="Silverstein K.A.T."/>
            <person name="Koren S."/>
            <person name="Bechman K.B."/>
            <person name="Herman A."/>
            <person name="Abrahante J.E."/>
            <person name="Garbe J."/>
        </authorList>
    </citation>
    <scope>NUCLEOTIDE SEQUENCE</scope>
    <source>
        <strain evidence="1">Duluth1</strain>
        <tissue evidence="1">Whole animal</tissue>
    </source>
</reference>
<gene>
    <name evidence="1" type="ORF">DPMN_109716</name>
</gene>
<organism evidence="1 2">
    <name type="scientific">Dreissena polymorpha</name>
    <name type="common">Zebra mussel</name>
    <name type="synonym">Mytilus polymorpha</name>
    <dbReference type="NCBI Taxonomy" id="45954"/>
    <lineage>
        <taxon>Eukaryota</taxon>
        <taxon>Metazoa</taxon>
        <taxon>Spiralia</taxon>
        <taxon>Lophotrochozoa</taxon>
        <taxon>Mollusca</taxon>
        <taxon>Bivalvia</taxon>
        <taxon>Autobranchia</taxon>
        <taxon>Heteroconchia</taxon>
        <taxon>Euheterodonta</taxon>
        <taxon>Imparidentia</taxon>
        <taxon>Neoheterodontei</taxon>
        <taxon>Myida</taxon>
        <taxon>Dreissenoidea</taxon>
        <taxon>Dreissenidae</taxon>
        <taxon>Dreissena</taxon>
    </lineage>
</organism>
<dbReference type="AlphaFoldDB" id="A0A9D4KB32"/>
<evidence type="ECO:0000313" key="2">
    <source>
        <dbReference type="Proteomes" id="UP000828390"/>
    </source>
</evidence>
<accession>A0A9D4KB32</accession>
<keyword evidence="2" id="KW-1185">Reference proteome</keyword>
<evidence type="ECO:0000313" key="1">
    <source>
        <dbReference type="EMBL" id="KAH3836346.1"/>
    </source>
</evidence>
<name>A0A9D4KB32_DREPO</name>
<dbReference type="EMBL" id="JAIWYP010000004">
    <property type="protein sequence ID" value="KAH3836346.1"/>
    <property type="molecule type" value="Genomic_DNA"/>
</dbReference>